<comment type="caution">
    <text evidence="7">The sequence shown here is derived from an EMBL/GenBank/DDBJ whole genome shotgun (WGS) entry which is preliminary data.</text>
</comment>
<proteinExistence type="inferred from homology"/>
<accession>A0A5Q6RXA9</accession>
<evidence type="ECO:0000313" key="8">
    <source>
        <dbReference type="Proteomes" id="UP000307768"/>
    </source>
</evidence>
<keyword evidence="3" id="KW-0547">Nucleotide-binding</keyword>
<evidence type="ECO:0000256" key="3">
    <source>
        <dbReference type="ARBA" id="ARBA00022741"/>
    </source>
</evidence>
<feature type="compositionally biased region" description="Low complexity" evidence="5">
    <location>
        <begin position="1"/>
        <end position="11"/>
    </location>
</feature>
<evidence type="ECO:0000256" key="5">
    <source>
        <dbReference type="SAM" id="MobiDB-lite"/>
    </source>
</evidence>
<dbReference type="PANTHER" id="PTHR43851:SF3">
    <property type="entry name" value="COENZYME Q8"/>
    <property type="match status" value="1"/>
</dbReference>
<dbReference type="InterPro" id="IPR004147">
    <property type="entry name" value="ABC1_dom"/>
</dbReference>
<sequence>MSDGGTTSDDGPGTGGARSRNSGRDSGVPQRSISRAAKLASLPIGFAGRTTLGMGRRLVGAPANAVLTEVQIRTAEQIFAVLGELKGGAMKFGQAMSVYEAAMPPELVEPYRHAFTRLQDDAPPMPTSTVHRIFAGELGPKWREQLIELDESPAAAASIGQVHRGRWYDGREVAVKVQYPGAAGAMRSDLRQIGRLSRMFAVAFPSIDVKPLADELAERVREELDYGLEAQAQREFSAAFADDPQIIVPEVVTHTETILITTWMESKGSLAQVITDGLPSERDHYGELFARFLFAGPSRAGMLHADPHPGNYRIIGDGRLGVVDFGAVARVPGGLPPVIGRLLRAAVDDDYATVVDGLRSEGFLKPGVRIDEEIIRSYLEPFVEPARHDLFTFDRDWMREQAQRVSRPAREGLGTAMKINLPPSYLLIHRVWSGGLAILSQLGATAPFRGILEESLPGFAD</sequence>
<dbReference type="Proteomes" id="UP000307768">
    <property type="component" value="Unassembled WGS sequence"/>
</dbReference>
<dbReference type="SUPFAM" id="SSF56112">
    <property type="entry name" value="Protein kinase-like (PK-like)"/>
    <property type="match status" value="1"/>
</dbReference>
<dbReference type="RefSeq" id="WP_149769556.1">
    <property type="nucleotide sequence ID" value="NZ_VDFQ02000003.1"/>
</dbReference>
<dbReference type="InterPro" id="IPR034646">
    <property type="entry name" value="ADCK3_dom"/>
</dbReference>
<evidence type="ECO:0000313" key="7">
    <source>
        <dbReference type="EMBL" id="KAA1422606.1"/>
    </source>
</evidence>
<keyword evidence="4" id="KW-0067">ATP-binding</keyword>
<dbReference type="CDD" id="cd13970">
    <property type="entry name" value="ABC1_ADCK3"/>
    <property type="match status" value="1"/>
</dbReference>
<comment type="similarity">
    <text evidence="1">Belongs to the protein kinase superfamily. ADCK protein kinase family.</text>
</comment>
<protein>
    <submittedName>
        <fullName evidence="7">AarF/ABC1/UbiB kinase family protein</fullName>
    </submittedName>
</protein>
<evidence type="ECO:0000259" key="6">
    <source>
        <dbReference type="PROSITE" id="PS50011"/>
    </source>
</evidence>
<feature type="domain" description="Protein kinase" evidence="6">
    <location>
        <begin position="127"/>
        <end position="461"/>
    </location>
</feature>
<dbReference type="InterPro" id="IPR011009">
    <property type="entry name" value="Kinase-like_dom_sf"/>
</dbReference>
<evidence type="ECO:0000256" key="4">
    <source>
        <dbReference type="ARBA" id="ARBA00022840"/>
    </source>
</evidence>
<dbReference type="PROSITE" id="PS50011">
    <property type="entry name" value="PROTEIN_KINASE_DOM"/>
    <property type="match status" value="1"/>
</dbReference>
<evidence type="ECO:0000256" key="2">
    <source>
        <dbReference type="ARBA" id="ARBA00022679"/>
    </source>
</evidence>
<dbReference type="AlphaFoldDB" id="A0A5Q6RXA9"/>
<gene>
    <name evidence="7" type="ORF">FE697_010450</name>
</gene>
<dbReference type="PANTHER" id="PTHR43851">
    <property type="match status" value="1"/>
</dbReference>
<reference evidence="7 8" key="1">
    <citation type="submission" date="2019-09" db="EMBL/GenBank/DDBJ databases">
        <title>Mumia zhuanghuii sp. nov. isolated from the intestinal contents of plateau pika (Ochotona curzoniae) in the Qinghai-Tibet plateau of China.</title>
        <authorList>
            <person name="Tian Z."/>
        </authorList>
    </citation>
    <scope>NUCLEOTIDE SEQUENCE [LARGE SCALE GENOMIC DNA]</scope>
    <source>
        <strain evidence="8">350</strain>
    </source>
</reference>
<evidence type="ECO:0000256" key="1">
    <source>
        <dbReference type="ARBA" id="ARBA00009670"/>
    </source>
</evidence>
<name>A0A5Q6RXA9_9ACTN</name>
<dbReference type="InterPro" id="IPR051409">
    <property type="entry name" value="Atypical_kinase_ADCK"/>
</dbReference>
<dbReference type="OrthoDB" id="9795390at2"/>
<keyword evidence="7" id="KW-0418">Kinase</keyword>
<dbReference type="Pfam" id="PF03109">
    <property type="entry name" value="ABC1"/>
    <property type="match status" value="1"/>
</dbReference>
<keyword evidence="2" id="KW-0808">Transferase</keyword>
<dbReference type="InterPro" id="IPR000719">
    <property type="entry name" value="Prot_kinase_dom"/>
</dbReference>
<feature type="region of interest" description="Disordered" evidence="5">
    <location>
        <begin position="1"/>
        <end position="30"/>
    </location>
</feature>
<dbReference type="GO" id="GO:0005524">
    <property type="term" value="F:ATP binding"/>
    <property type="evidence" value="ECO:0007669"/>
    <property type="project" value="UniProtKB-KW"/>
</dbReference>
<organism evidence="7 8">
    <name type="scientific">Mumia zhuanghuii</name>
    <dbReference type="NCBI Taxonomy" id="2585211"/>
    <lineage>
        <taxon>Bacteria</taxon>
        <taxon>Bacillati</taxon>
        <taxon>Actinomycetota</taxon>
        <taxon>Actinomycetes</taxon>
        <taxon>Propionibacteriales</taxon>
        <taxon>Nocardioidaceae</taxon>
        <taxon>Mumia</taxon>
    </lineage>
</organism>
<dbReference type="GO" id="GO:0004672">
    <property type="term" value="F:protein kinase activity"/>
    <property type="evidence" value="ECO:0007669"/>
    <property type="project" value="InterPro"/>
</dbReference>
<dbReference type="EMBL" id="VDFQ02000003">
    <property type="protein sequence ID" value="KAA1422606.1"/>
    <property type="molecule type" value="Genomic_DNA"/>
</dbReference>